<dbReference type="GeneID" id="65344958"/>
<dbReference type="InterPro" id="IPR016125">
    <property type="entry name" value="Peptidase_C15-like"/>
</dbReference>
<comment type="similarity">
    <text evidence="1">Belongs to the peptidase C15 family.</text>
</comment>
<evidence type="ECO:0000313" key="9">
    <source>
        <dbReference type="EMBL" id="SDU80507.1"/>
    </source>
</evidence>
<dbReference type="PRINTS" id="PR00706">
    <property type="entry name" value="PYROGLUPTASE"/>
</dbReference>
<dbReference type="SUPFAM" id="SSF53182">
    <property type="entry name" value="Pyrrolidone carboxyl peptidase (pyroglutamate aminopeptidase)"/>
    <property type="match status" value="1"/>
</dbReference>
<dbReference type="PANTHER" id="PTHR23402:SF1">
    <property type="entry name" value="PYROGLUTAMYL-PEPTIDASE I"/>
    <property type="match status" value="1"/>
</dbReference>
<dbReference type="STRING" id="131112.SAMN04489737_1224"/>
<gene>
    <name evidence="9" type="ORF">SAMN04489737_1224</name>
</gene>
<dbReference type="OrthoDB" id="9812943at2"/>
<evidence type="ECO:0000256" key="4">
    <source>
        <dbReference type="ARBA" id="ARBA00022670"/>
    </source>
</evidence>
<dbReference type="InterPro" id="IPR000816">
    <property type="entry name" value="Peptidase_C15"/>
</dbReference>
<dbReference type="InterPro" id="IPR036440">
    <property type="entry name" value="Peptidase_C15-like_sf"/>
</dbReference>
<evidence type="ECO:0000256" key="5">
    <source>
        <dbReference type="ARBA" id="ARBA00022801"/>
    </source>
</evidence>
<keyword evidence="6" id="KW-0788">Thiol protease</keyword>
<evidence type="ECO:0000256" key="1">
    <source>
        <dbReference type="ARBA" id="ARBA00006641"/>
    </source>
</evidence>
<keyword evidence="5" id="KW-0378">Hydrolase</keyword>
<keyword evidence="3" id="KW-0963">Cytoplasm</keyword>
<evidence type="ECO:0000313" key="10">
    <source>
        <dbReference type="Proteomes" id="UP000214355"/>
    </source>
</evidence>
<dbReference type="GO" id="GO:0016920">
    <property type="term" value="F:pyroglutamyl-peptidase activity"/>
    <property type="evidence" value="ECO:0007669"/>
    <property type="project" value="InterPro"/>
</dbReference>
<dbReference type="GO" id="GO:0006508">
    <property type="term" value="P:proteolysis"/>
    <property type="evidence" value="ECO:0007669"/>
    <property type="project" value="UniProtKB-KW"/>
</dbReference>
<evidence type="ECO:0000256" key="7">
    <source>
        <dbReference type="ARBA" id="ARBA00030836"/>
    </source>
</evidence>
<name>A0A1H2LHJ5_9ACTO</name>
<dbReference type="AlphaFoldDB" id="A0A1H2LHJ5"/>
<dbReference type="Proteomes" id="UP000214355">
    <property type="component" value="Chromosome I"/>
</dbReference>
<dbReference type="CDD" id="cd00501">
    <property type="entry name" value="Peptidase_C15"/>
    <property type="match status" value="1"/>
</dbReference>
<dbReference type="PANTHER" id="PTHR23402">
    <property type="entry name" value="PROTEASE FAMILY C15 PYROGLUTAMYL-PEPTIDASE I-RELATED"/>
    <property type="match status" value="1"/>
</dbReference>
<keyword evidence="10" id="KW-1185">Reference proteome</keyword>
<dbReference type="EMBL" id="LT629804">
    <property type="protein sequence ID" value="SDU80507.1"/>
    <property type="molecule type" value="Genomic_DNA"/>
</dbReference>
<keyword evidence="4" id="KW-0645">Protease</keyword>
<evidence type="ECO:0000256" key="6">
    <source>
        <dbReference type="ARBA" id="ARBA00022807"/>
    </source>
</evidence>
<accession>A0A1H2LHJ5</accession>
<dbReference type="Gene3D" id="3.40.630.20">
    <property type="entry name" value="Peptidase C15, pyroglutamyl peptidase I-like"/>
    <property type="match status" value="1"/>
</dbReference>
<evidence type="ECO:0000256" key="3">
    <source>
        <dbReference type="ARBA" id="ARBA00022490"/>
    </source>
</evidence>
<protein>
    <recommendedName>
        <fullName evidence="2">Pyrrolidone-carboxylate peptidase</fullName>
    </recommendedName>
    <alternativeName>
        <fullName evidence="7">5-oxoprolyl-peptidase</fullName>
    </alternativeName>
    <alternativeName>
        <fullName evidence="8">Pyroglutamyl-peptidase I</fullName>
    </alternativeName>
</protein>
<evidence type="ECO:0000256" key="8">
    <source>
        <dbReference type="ARBA" id="ARBA00031559"/>
    </source>
</evidence>
<sequence>MRILLTGFEPFGDDSENASWEAVKRLPMLLNDDDSKIEIITRKLPVVFATAPVQLRQFIADVNPDILIAVGEAGLRDLISVEMIAKNCADARIPDNDGYQPHGEPLDDGEAEWRTRLPAKEIVTALCQAGLPAVESYDAGLYLCNAVFRAALRLFDGPAGFIHVPAVRQAGQASVGSETDSYRSQTTTLDTHVWTVPQLTDALSVVCQIAAADSARA</sequence>
<dbReference type="RefSeq" id="WP_091281091.1">
    <property type="nucleotide sequence ID" value="NZ_JABAPH010000014.1"/>
</dbReference>
<reference evidence="10" key="1">
    <citation type="submission" date="2016-10" db="EMBL/GenBank/DDBJ databases">
        <authorList>
            <person name="Varghese N."/>
            <person name="Submissions S."/>
        </authorList>
    </citation>
    <scope>NUCLEOTIDE SEQUENCE [LARGE SCALE GENOMIC DNA]</scope>
    <source>
        <strain evidence="10">DSM 10002</strain>
    </source>
</reference>
<evidence type="ECO:0000256" key="2">
    <source>
        <dbReference type="ARBA" id="ARBA00019191"/>
    </source>
</evidence>
<dbReference type="GO" id="GO:0005829">
    <property type="term" value="C:cytosol"/>
    <property type="evidence" value="ECO:0007669"/>
    <property type="project" value="InterPro"/>
</dbReference>
<organism evidence="9 10">
    <name type="scientific">Arcanobacterium phocae</name>
    <dbReference type="NCBI Taxonomy" id="131112"/>
    <lineage>
        <taxon>Bacteria</taxon>
        <taxon>Bacillati</taxon>
        <taxon>Actinomycetota</taxon>
        <taxon>Actinomycetes</taxon>
        <taxon>Actinomycetales</taxon>
        <taxon>Actinomycetaceae</taxon>
        <taxon>Arcanobacterium</taxon>
    </lineage>
</organism>
<dbReference type="Pfam" id="PF01470">
    <property type="entry name" value="Peptidase_C15"/>
    <property type="match status" value="1"/>
</dbReference>
<dbReference type="PIRSF" id="PIRSF015592">
    <property type="entry name" value="Prld-crbxl_pptds"/>
    <property type="match status" value="1"/>
</dbReference>
<proteinExistence type="inferred from homology"/>